<name>A0ABW8BY56_9GAMM</name>
<sequence>MSSRTDFHAQGRAPFPLKQLSSLFKRCLSTMFSKDVELLPKDSITVFLTYMKETPEYPAEAIGSLWERMNSGSFSDVLSTKQLKPD</sequence>
<keyword evidence="3" id="KW-1185">Reference proteome</keyword>
<gene>
    <name evidence="2" type="ORF">ACIGG6_16345</name>
</gene>
<proteinExistence type="predicted"/>
<protein>
    <submittedName>
        <fullName evidence="2">Type IIL restriction-modification enzyme MmeI</fullName>
    </submittedName>
</protein>
<evidence type="ECO:0000313" key="3">
    <source>
        <dbReference type="Proteomes" id="UP001614338"/>
    </source>
</evidence>
<dbReference type="Pfam" id="PF20465">
    <property type="entry name" value="MmeI_hel"/>
    <property type="match status" value="1"/>
</dbReference>
<comment type="caution">
    <text evidence="2">The sequence shown here is derived from an EMBL/GenBank/DDBJ whole genome shotgun (WGS) entry which is preliminary data.</text>
</comment>
<dbReference type="EMBL" id="JBITWC010000031">
    <property type="protein sequence ID" value="MFI8751558.1"/>
    <property type="molecule type" value="Genomic_DNA"/>
</dbReference>
<reference evidence="2 3" key="1">
    <citation type="submission" date="2024-10" db="EMBL/GenBank/DDBJ databases">
        <title>The Natural Products Discovery Center: Release of the First 8490 Sequenced Strains for Exploring Actinobacteria Biosynthetic Diversity.</title>
        <authorList>
            <person name="Kalkreuter E."/>
            <person name="Kautsar S.A."/>
            <person name="Yang D."/>
            <person name="Bader C.D."/>
            <person name="Teijaro C.N."/>
            <person name="Fluegel L."/>
            <person name="Davis C.M."/>
            <person name="Simpson J.R."/>
            <person name="Lauterbach L."/>
            <person name="Steele A.D."/>
            <person name="Gui C."/>
            <person name="Meng S."/>
            <person name="Li G."/>
            <person name="Viehrig K."/>
            <person name="Ye F."/>
            <person name="Su P."/>
            <person name="Kiefer A.F."/>
            <person name="Nichols A."/>
            <person name="Cepeda A.J."/>
            <person name="Yan W."/>
            <person name="Fan B."/>
            <person name="Jiang Y."/>
            <person name="Adhikari A."/>
            <person name="Zheng C.-J."/>
            <person name="Schuster L."/>
            <person name="Cowan T.M."/>
            <person name="Smanski M.J."/>
            <person name="Chevrette M.G."/>
            <person name="De Carvalho L.P.S."/>
            <person name="Shen B."/>
        </authorList>
    </citation>
    <scope>NUCLEOTIDE SEQUENCE [LARGE SCALE GENOMIC DNA]</scope>
    <source>
        <strain evidence="2 3">NPDC077409</strain>
    </source>
</reference>
<feature type="domain" description="MmeI-like helicase spacer" evidence="1">
    <location>
        <begin position="19"/>
        <end position="75"/>
    </location>
</feature>
<dbReference type="RefSeq" id="WP_399845975.1">
    <property type="nucleotide sequence ID" value="NZ_JBITWC010000031.1"/>
</dbReference>
<organism evidence="2 3">
    <name type="scientific">Vreelandella lionensis</name>
    <dbReference type="NCBI Taxonomy" id="1144478"/>
    <lineage>
        <taxon>Bacteria</taxon>
        <taxon>Pseudomonadati</taxon>
        <taxon>Pseudomonadota</taxon>
        <taxon>Gammaproteobacteria</taxon>
        <taxon>Oceanospirillales</taxon>
        <taxon>Halomonadaceae</taxon>
        <taxon>Vreelandella</taxon>
    </lineage>
</organism>
<evidence type="ECO:0000313" key="2">
    <source>
        <dbReference type="EMBL" id="MFI8751558.1"/>
    </source>
</evidence>
<accession>A0ABW8BY56</accession>
<dbReference type="Proteomes" id="UP001614338">
    <property type="component" value="Unassembled WGS sequence"/>
</dbReference>
<evidence type="ECO:0000259" key="1">
    <source>
        <dbReference type="Pfam" id="PF20465"/>
    </source>
</evidence>
<dbReference type="InterPro" id="IPR046819">
    <property type="entry name" value="MmeI_hel"/>
</dbReference>